<evidence type="ECO:0000313" key="2">
    <source>
        <dbReference type="EMBL" id="CAL1699734.1"/>
    </source>
</evidence>
<protein>
    <submittedName>
        <fullName evidence="2">Uncharacterized protein</fullName>
    </submittedName>
</protein>
<organism evidence="2 3">
    <name type="scientific">Somion occarium</name>
    <dbReference type="NCBI Taxonomy" id="3059160"/>
    <lineage>
        <taxon>Eukaryota</taxon>
        <taxon>Fungi</taxon>
        <taxon>Dikarya</taxon>
        <taxon>Basidiomycota</taxon>
        <taxon>Agaricomycotina</taxon>
        <taxon>Agaricomycetes</taxon>
        <taxon>Polyporales</taxon>
        <taxon>Cerrenaceae</taxon>
        <taxon>Somion</taxon>
    </lineage>
</organism>
<accession>A0ABP1CYK6</accession>
<gene>
    <name evidence="2" type="ORF">GFSPODELE1_LOCUS2821</name>
</gene>
<feature type="compositionally biased region" description="Polar residues" evidence="1">
    <location>
        <begin position="104"/>
        <end position="115"/>
    </location>
</feature>
<proteinExistence type="predicted"/>
<evidence type="ECO:0000313" key="3">
    <source>
        <dbReference type="Proteomes" id="UP001497453"/>
    </source>
</evidence>
<evidence type="ECO:0000256" key="1">
    <source>
        <dbReference type="SAM" id="MobiDB-lite"/>
    </source>
</evidence>
<keyword evidence="3" id="KW-1185">Reference proteome</keyword>
<dbReference type="EMBL" id="OZ037954">
    <property type="protein sequence ID" value="CAL1699734.1"/>
    <property type="molecule type" value="Genomic_DNA"/>
</dbReference>
<feature type="region of interest" description="Disordered" evidence="1">
    <location>
        <begin position="82"/>
        <end position="115"/>
    </location>
</feature>
<reference evidence="3" key="1">
    <citation type="submission" date="2024-04" db="EMBL/GenBank/DDBJ databases">
        <authorList>
            <person name="Shaw F."/>
            <person name="Minotto A."/>
        </authorList>
    </citation>
    <scope>NUCLEOTIDE SEQUENCE [LARGE SCALE GENOMIC DNA]</scope>
</reference>
<sequence length="115" mass="13431">MSTGIQFTYSCPRFALRQTTSIDILVRVSTLRRFPADRTCRHRSVGIVVPLVLYYVQRFNSTFLAGRRQFFLTSNSKAPTQIFKLRTTQKRKPAGRPDREDSHTWLTPNHTRTRT</sequence>
<dbReference type="Proteomes" id="UP001497453">
    <property type="component" value="Chromosome 11"/>
</dbReference>
<name>A0ABP1CYK6_9APHY</name>